<name>A0A921YVK2_MANSE</name>
<gene>
    <name evidence="3" type="ORF">O3G_MSEX004071</name>
</gene>
<feature type="region of interest" description="Disordered" evidence="1">
    <location>
        <begin position="308"/>
        <end position="333"/>
    </location>
</feature>
<dbReference type="CDD" id="cd01650">
    <property type="entry name" value="RT_nLTR_like"/>
    <property type="match status" value="1"/>
</dbReference>
<dbReference type="PANTHER" id="PTHR35450:SF2">
    <property type="entry name" value="REVERSE TRANSCRIPTASE DOMAIN-CONTAINING PROTEIN"/>
    <property type="match status" value="1"/>
</dbReference>
<dbReference type="Proteomes" id="UP000791440">
    <property type="component" value="Unassembled WGS sequence"/>
</dbReference>
<proteinExistence type="predicted"/>
<dbReference type="AlphaFoldDB" id="A0A921YVK2"/>
<feature type="compositionally biased region" description="Basic residues" evidence="1">
    <location>
        <begin position="1"/>
        <end position="10"/>
    </location>
</feature>
<dbReference type="InterPro" id="IPR000477">
    <property type="entry name" value="RT_dom"/>
</dbReference>
<dbReference type="EMBL" id="JH668324">
    <property type="protein sequence ID" value="KAG6445629.1"/>
    <property type="molecule type" value="Genomic_DNA"/>
</dbReference>
<feature type="compositionally biased region" description="Low complexity" evidence="1">
    <location>
        <begin position="59"/>
        <end position="71"/>
    </location>
</feature>
<protein>
    <recommendedName>
        <fullName evidence="2">Reverse transcriptase domain-containing protein</fullName>
    </recommendedName>
</protein>
<evidence type="ECO:0000256" key="1">
    <source>
        <dbReference type="SAM" id="MobiDB-lite"/>
    </source>
</evidence>
<feature type="region of interest" description="Disordered" evidence="1">
    <location>
        <begin position="1"/>
        <end position="71"/>
    </location>
</feature>
<dbReference type="Pfam" id="PF00078">
    <property type="entry name" value="RVT_1"/>
    <property type="match status" value="1"/>
</dbReference>
<evidence type="ECO:0000313" key="4">
    <source>
        <dbReference type="Proteomes" id="UP000791440"/>
    </source>
</evidence>
<comment type="caution">
    <text evidence="3">The sequence shown here is derived from an EMBL/GenBank/DDBJ whole genome shotgun (WGS) entry which is preliminary data.</text>
</comment>
<evidence type="ECO:0000313" key="3">
    <source>
        <dbReference type="EMBL" id="KAG6445629.1"/>
    </source>
</evidence>
<reference evidence="3" key="2">
    <citation type="submission" date="2020-12" db="EMBL/GenBank/DDBJ databases">
        <authorList>
            <person name="Kanost M."/>
        </authorList>
    </citation>
    <scope>NUCLEOTIDE SEQUENCE</scope>
</reference>
<organism evidence="3 4">
    <name type="scientific">Manduca sexta</name>
    <name type="common">Tobacco hawkmoth</name>
    <name type="synonym">Tobacco hornworm</name>
    <dbReference type="NCBI Taxonomy" id="7130"/>
    <lineage>
        <taxon>Eukaryota</taxon>
        <taxon>Metazoa</taxon>
        <taxon>Ecdysozoa</taxon>
        <taxon>Arthropoda</taxon>
        <taxon>Hexapoda</taxon>
        <taxon>Insecta</taxon>
        <taxon>Pterygota</taxon>
        <taxon>Neoptera</taxon>
        <taxon>Endopterygota</taxon>
        <taxon>Lepidoptera</taxon>
        <taxon>Glossata</taxon>
        <taxon>Ditrysia</taxon>
        <taxon>Bombycoidea</taxon>
        <taxon>Sphingidae</taxon>
        <taxon>Sphinginae</taxon>
        <taxon>Sphingini</taxon>
        <taxon>Manduca</taxon>
    </lineage>
</organism>
<accession>A0A921YVK2</accession>
<dbReference type="PANTHER" id="PTHR35450">
    <property type="entry name" value="REVERSE TRANSCRIPTASE DOMAIN-CONTAINING PROTEIN"/>
    <property type="match status" value="1"/>
</dbReference>
<feature type="compositionally biased region" description="Polar residues" evidence="1">
    <location>
        <begin position="309"/>
        <end position="325"/>
    </location>
</feature>
<feature type="domain" description="Reverse transcriptase" evidence="2">
    <location>
        <begin position="650"/>
        <end position="914"/>
    </location>
</feature>
<reference evidence="3" key="1">
    <citation type="journal article" date="2016" name="Insect Biochem. Mol. Biol.">
        <title>Multifaceted biological insights from a draft genome sequence of the tobacco hornworm moth, Manduca sexta.</title>
        <authorList>
            <person name="Kanost M.R."/>
            <person name="Arrese E.L."/>
            <person name="Cao X."/>
            <person name="Chen Y.R."/>
            <person name="Chellapilla S."/>
            <person name="Goldsmith M.R."/>
            <person name="Grosse-Wilde E."/>
            <person name="Heckel D.G."/>
            <person name="Herndon N."/>
            <person name="Jiang H."/>
            <person name="Papanicolaou A."/>
            <person name="Qu J."/>
            <person name="Soulages J.L."/>
            <person name="Vogel H."/>
            <person name="Walters J."/>
            <person name="Waterhouse R.M."/>
            <person name="Ahn S.J."/>
            <person name="Almeida F.C."/>
            <person name="An C."/>
            <person name="Aqrawi P."/>
            <person name="Bretschneider A."/>
            <person name="Bryant W.B."/>
            <person name="Bucks S."/>
            <person name="Chao H."/>
            <person name="Chevignon G."/>
            <person name="Christen J.M."/>
            <person name="Clarke D.F."/>
            <person name="Dittmer N.T."/>
            <person name="Ferguson L.C.F."/>
            <person name="Garavelou S."/>
            <person name="Gordon K.H.J."/>
            <person name="Gunaratna R.T."/>
            <person name="Han Y."/>
            <person name="Hauser F."/>
            <person name="He Y."/>
            <person name="Heidel-Fischer H."/>
            <person name="Hirsh A."/>
            <person name="Hu Y."/>
            <person name="Jiang H."/>
            <person name="Kalra D."/>
            <person name="Klinner C."/>
            <person name="Konig C."/>
            <person name="Kovar C."/>
            <person name="Kroll A.R."/>
            <person name="Kuwar S.S."/>
            <person name="Lee S.L."/>
            <person name="Lehman R."/>
            <person name="Li K."/>
            <person name="Li Z."/>
            <person name="Liang H."/>
            <person name="Lovelace S."/>
            <person name="Lu Z."/>
            <person name="Mansfield J.H."/>
            <person name="McCulloch K.J."/>
            <person name="Mathew T."/>
            <person name="Morton B."/>
            <person name="Muzny D.M."/>
            <person name="Neunemann D."/>
            <person name="Ongeri F."/>
            <person name="Pauchet Y."/>
            <person name="Pu L.L."/>
            <person name="Pyrousis I."/>
            <person name="Rao X.J."/>
            <person name="Redding A."/>
            <person name="Roesel C."/>
            <person name="Sanchez-Gracia A."/>
            <person name="Schaack S."/>
            <person name="Shukla A."/>
            <person name="Tetreau G."/>
            <person name="Wang Y."/>
            <person name="Xiong G.H."/>
            <person name="Traut W."/>
            <person name="Walsh T.K."/>
            <person name="Worley K.C."/>
            <person name="Wu D."/>
            <person name="Wu W."/>
            <person name="Wu Y.Q."/>
            <person name="Zhang X."/>
            <person name="Zou Z."/>
            <person name="Zucker H."/>
            <person name="Briscoe A.D."/>
            <person name="Burmester T."/>
            <person name="Clem R.J."/>
            <person name="Feyereisen R."/>
            <person name="Grimmelikhuijzen C.J.P."/>
            <person name="Hamodrakas S.J."/>
            <person name="Hansson B.S."/>
            <person name="Huguet E."/>
            <person name="Jermiin L.S."/>
            <person name="Lan Q."/>
            <person name="Lehman H.K."/>
            <person name="Lorenzen M."/>
            <person name="Merzendorfer H."/>
            <person name="Michalopoulos I."/>
            <person name="Morton D.B."/>
            <person name="Muthukrishnan S."/>
            <person name="Oakeshott J.G."/>
            <person name="Palmer W."/>
            <person name="Park Y."/>
            <person name="Passarelli A.L."/>
            <person name="Rozas J."/>
            <person name="Schwartz L.M."/>
            <person name="Smith W."/>
            <person name="Southgate A."/>
            <person name="Vilcinskas A."/>
            <person name="Vogt R."/>
            <person name="Wang P."/>
            <person name="Werren J."/>
            <person name="Yu X.Q."/>
            <person name="Zhou J.J."/>
            <person name="Brown S.J."/>
            <person name="Scherer S.E."/>
            <person name="Richards S."/>
            <person name="Blissard G.W."/>
        </authorList>
    </citation>
    <scope>NUCLEOTIDE SEQUENCE</scope>
</reference>
<dbReference type="PROSITE" id="PS50878">
    <property type="entry name" value="RT_POL"/>
    <property type="match status" value="1"/>
</dbReference>
<sequence length="914" mass="105320">METRLQKKLKQSLPGGDRRGTPGADAGCHSMRTVSGRELNRRTPTGSPEINATADHQDPSSSSSSPKSLFSSVPSSPPSYLAFNSDYPSPISSHSENLIAVDVVQEAIANNPAPTTGQARARIKWTQEMNEFIWRTYLTVTKLETKIRGYLHPLYTQFVAKFPEINVSKQRIGDQRHAIIRNRLLPTSTLQFIKQDVAKNLKTVTDINALLTSVQPTNSNTSSRISWSDEINEAIITEYYRITSLETNRTAYRKLLHTSITQQFPQIAHVSEQRIADQRRVIINNKLISNERLDILREKVRDTLDLHTIDTSTSPQPEIGTSLTEQNQQNDHRHHHQYIENNSFEEIIQNTFQQTYEKFLNSNPVERPYIPKQKSSRKFAFIVSYLNRQVIPKYDSQENDFTKTHTLIYCAAYTAALCNGSKIKDPTEPVSSHVNQTSDIRPNWQKRLDIRIAKLRKAIGRISQYILGNRSLGLIRHVEKIKNKYKIHSNYEEPNNTDKQFMDTLKQKLNALSSRRRRYLNCTQRKQQNAQFTHNERQFYKNLTLNTTNVQNTKTPPSTSPTQQELQEFWSNVWSKPLFHNEQAPWIETEKQKVSEVPEMIFEDISGERFLTVLNKAHNWKTPGTDHIHNFYYKKLTSLHASLLNHINDFLKFPQIVPTFLTQGITYMIPKDPNSTNPEKFRPITCLQTIYKIITSCISQAIYKHLTDNSILAEEQKGCRKQSQGCKEQITIDTIAMKHTTVAKRDMCTMYIDYQKAFDSVPHSWLGYVLEHYKIHPTLIEFLKTIMQHWVTKLKINKSLVTDPIPIRRGIFQGDALSPLWFCLALNPLSNLLNGNDGLKIESEHSGSRNITHLLYMDDIKLYSNSISSLHYLADITQMFSNDICMAFGIDKCKTFTYRKGQYIGREPYILTTG</sequence>
<keyword evidence="4" id="KW-1185">Reference proteome</keyword>
<evidence type="ECO:0000259" key="2">
    <source>
        <dbReference type="PROSITE" id="PS50878"/>
    </source>
</evidence>